<comment type="caution">
    <text evidence="4">The sequence shown here is derived from an EMBL/GenBank/DDBJ whole genome shotgun (WGS) entry which is preliminary data.</text>
</comment>
<keyword evidence="1" id="KW-0812">Transmembrane</keyword>
<protein>
    <submittedName>
        <fullName evidence="4">Transcriptional regulator</fullName>
    </submittedName>
</protein>
<feature type="domain" description="FecR protein" evidence="2">
    <location>
        <begin position="141"/>
        <end position="233"/>
    </location>
</feature>
<dbReference type="PANTHER" id="PTHR30273">
    <property type="entry name" value="PERIPLASMIC SIGNAL SENSOR AND SIGMA FACTOR ACTIVATOR FECR-RELATED"/>
    <property type="match status" value="1"/>
</dbReference>
<evidence type="ECO:0000259" key="3">
    <source>
        <dbReference type="Pfam" id="PF16220"/>
    </source>
</evidence>
<reference evidence="4" key="2">
    <citation type="submission" date="2023-01" db="EMBL/GenBank/DDBJ databases">
        <authorList>
            <person name="Sun Q."/>
            <person name="Evtushenko L."/>
        </authorList>
    </citation>
    <scope>NUCLEOTIDE SEQUENCE</scope>
    <source>
        <strain evidence="4">VKM B-1513</strain>
    </source>
</reference>
<gene>
    <name evidence="4" type="ORF">GCM10017621_27560</name>
</gene>
<proteinExistence type="predicted"/>
<reference evidence="4" key="1">
    <citation type="journal article" date="2014" name="Int. J. Syst. Evol. Microbiol.">
        <title>Complete genome sequence of Corynebacterium casei LMG S-19264T (=DSM 44701T), isolated from a smear-ripened cheese.</title>
        <authorList>
            <consortium name="US DOE Joint Genome Institute (JGI-PGF)"/>
            <person name="Walter F."/>
            <person name="Albersmeier A."/>
            <person name="Kalinowski J."/>
            <person name="Ruckert C."/>
        </authorList>
    </citation>
    <scope>NUCLEOTIDE SEQUENCE</scope>
    <source>
        <strain evidence="4">VKM B-1513</strain>
    </source>
</reference>
<dbReference type="PIRSF" id="PIRSF018266">
    <property type="entry name" value="FecR"/>
    <property type="match status" value="1"/>
</dbReference>
<dbReference type="AlphaFoldDB" id="A0A9W6MPI8"/>
<dbReference type="Proteomes" id="UP001143486">
    <property type="component" value="Unassembled WGS sequence"/>
</dbReference>
<dbReference type="Pfam" id="PF04773">
    <property type="entry name" value="FecR"/>
    <property type="match status" value="1"/>
</dbReference>
<dbReference type="Gene3D" id="2.60.120.1440">
    <property type="match status" value="1"/>
</dbReference>
<feature type="transmembrane region" description="Helical" evidence="1">
    <location>
        <begin position="90"/>
        <end position="109"/>
    </location>
</feature>
<dbReference type="InterPro" id="IPR006860">
    <property type="entry name" value="FecR"/>
</dbReference>
<dbReference type="RefSeq" id="WP_271187602.1">
    <property type="nucleotide sequence ID" value="NZ_BSFE01000009.1"/>
</dbReference>
<evidence type="ECO:0000313" key="4">
    <source>
        <dbReference type="EMBL" id="GLK53248.1"/>
    </source>
</evidence>
<dbReference type="GO" id="GO:0016989">
    <property type="term" value="F:sigma factor antagonist activity"/>
    <property type="evidence" value="ECO:0007669"/>
    <property type="project" value="TreeGrafter"/>
</dbReference>
<dbReference type="Pfam" id="PF16220">
    <property type="entry name" value="DUF4880"/>
    <property type="match status" value="1"/>
</dbReference>
<evidence type="ECO:0000259" key="2">
    <source>
        <dbReference type="Pfam" id="PF04773"/>
    </source>
</evidence>
<feature type="domain" description="FecR N-terminal" evidence="3">
    <location>
        <begin position="14"/>
        <end position="54"/>
    </location>
</feature>
<dbReference type="Gene3D" id="3.55.50.30">
    <property type="match status" value="1"/>
</dbReference>
<keyword evidence="1" id="KW-0472">Membrane</keyword>
<sequence>MSTAVNYPAADRHEQASYWLVQMRKDDCSAATRKAFRIWIEESDANRSAYDAVRHAWSASAALEHSPAFEALRRDALIESVRRRRARPPVWAMALAAGLVMMIGAALFMQPGWRMGVGAGGADETVVAETASIRMPSPEHTIETIVGERSTVPLEDGSQVELNTSTEVRLAFSPQQREIVMLRGQAVFNVSHDPERPFVVLAGDRRITAIGTEFEVRIDGDDVSVTLLEGRVEVAEVVTRDGEEAGRVVELEPGQRLAGRDVVAEQVDAESLDRAMSWRRGRLVFENEPLSAAVAEVNRYSRQQIALADEDLGDLRVSGSFWAGSVENFVSAVTTIYPLETARDDETGRIMLDWRG</sequence>
<dbReference type="InterPro" id="IPR032623">
    <property type="entry name" value="FecR_N"/>
</dbReference>
<dbReference type="EMBL" id="BSFE01000009">
    <property type="protein sequence ID" value="GLK53248.1"/>
    <property type="molecule type" value="Genomic_DNA"/>
</dbReference>
<accession>A0A9W6MPI8</accession>
<keyword evidence="5" id="KW-1185">Reference proteome</keyword>
<organism evidence="4 5">
    <name type="scientific">Maricaulis virginensis</name>
    <dbReference type="NCBI Taxonomy" id="144022"/>
    <lineage>
        <taxon>Bacteria</taxon>
        <taxon>Pseudomonadati</taxon>
        <taxon>Pseudomonadota</taxon>
        <taxon>Alphaproteobacteria</taxon>
        <taxon>Maricaulales</taxon>
        <taxon>Maricaulaceae</taxon>
        <taxon>Maricaulis</taxon>
    </lineage>
</organism>
<evidence type="ECO:0000313" key="5">
    <source>
        <dbReference type="Proteomes" id="UP001143486"/>
    </source>
</evidence>
<name>A0A9W6MPI8_9PROT</name>
<dbReference type="InterPro" id="IPR012373">
    <property type="entry name" value="Ferrdict_sens_TM"/>
</dbReference>
<dbReference type="PANTHER" id="PTHR30273:SF2">
    <property type="entry name" value="PROTEIN FECR"/>
    <property type="match status" value="1"/>
</dbReference>
<evidence type="ECO:0000256" key="1">
    <source>
        <dbReference type="SAM" id="Phobius"/>
    </source>
</evidence>
<keyword evidence="1" id="KW-1133">Transmembrane helix</keyword>